<keyword evidence="5" id="KW-1185">Reference proteome</keyword>
<dbReference type="Pfam" id="PF24809">
    <property type="entry name" value="DUF7708"/>
    <property type="match status" value="1"/>
</dbReference>
<dbReference type="RefSeq" id="XP_028485285.1">
    <property type="nucleotide sequence ID" value="XM_028626699.1"/>
</dbReference>
<evidence type="ECO:0000256" key="1">
    <source>
        <dbReference type="SAM" id="MobiDB-lite"/>
    </source>
</evidence>
<dbReference type="Proteomes" id="UP000283841">
    <property type="component" value="Unassembled WGS sequence"/>
</dbReference>
<comment type="caution">
    <text evidence="4">The sequence shown here is derived from an EMBL/GenBank/DDBJ whole genome shotgun (WGS) entry which is preliminary data.</text>
</comment>
<dbReference type="EMBL" id="RCNU01000005">
    <property type="protein sequence ID" value="RWQ95640.1"/>
    <property type="molecule type" value="Genomic_DNA"/>
</dbReference>
<keyword evidence="2" id="KW-0472">Membrane</keyword>
<dbReference type="GeneID" id="39595976"/>
<name>A0A443HV59_BYSSP</name>
<dbReference type="STRING" id="264951.A0A443HV59"/>
<keyword evidence="2" id="KW-1133">Transmembrane helix</keyword>
<evidence type="ECO:0000256" key="2">
    <source>
        <dbReference type="SAM" id="Phobius"/>
    </source>
</evidence>
<dbReference type="AlphaFoldDB" id="A0A443HV59"/>
<evidence type="ECO:0000313" key="5">
    <source>
        <dbReference type="Proteomes" id="UP000283841"/>
    </source>
</evidence>
<evidence type="ECO:0000259" key="3">
    <source>
        <dbReference type="Pfam" id="PF24809"/>
    </source>
</evidence>
<reference evidence="4 5" key="1">
    <citation type="journal article" date="2018" name="Front. Microbiol.">
        <title>Genomic and genetic insights into a cosmopolitan fungus, Paecilomyces variotii (Eurotiales).</title>
        <authorList>
            <person name="Urquhart A.S."/>
            <person name="Mondo S.J."/>
            <person name="Makela M.R."/>
            <person name="Hane J.K."/>
            <person name="Wiebenga A."/>
            <person name="He G."/>
            <person name="Mihaltcheva S."/>
            <person name="Pangilinan J."/>
            <person name="Lipzen A."/>
            <person name="Barry K."/>
            <person name="de Vries R.P."/>
            <person name="Grigoriev I.V."/>
            <person name="Idnurm A."/>
        </authorList>
    </citation>
    <scope>NUCLEOTIDE SEQUENCE [LARGE SCALE GENOMIC DNA]</scope>
    <source>
        <strain evidence="4 5">CBS 101075</strain>
    </source>
</reference>
<organism evidence="4 5">
    <name type="scientific">Byssochlamys spectabilis</name>
    <name type="common">Paecilomyces variotii</name>
    <dbReference type="NCBI Taxonomy" id="264951"/>
    <lineage>
        <taxon>Eukaryota</taxon>
        <taxon>Fungi</taxon>
        <taxon>Dikarya</taxon>
        <taxon>Ascomycota</taxon>
        <taxon>Pezizomycotina</taxon>
        <taxon>Eurotiomycetes</taxon>
        <taxon>Eurotiomycetidae</taxon>
        <taxon>Eurotiales</taxon>
        <taxon>Thermoascaceae</taxon>
        <taxon>Paecilomyces</taxon>
    </lineage>
</organism>
<evidence type="ECO:0000313" key="4">
    <source>
        <dbReference type="EMBL" id="RWQ95640.1"/>
    </source>
</evidence>
<dbReference type="VEuPathDB" id="FungiDB:C8Q69DRAFT_261591"/>
<accession>A0A443HV59</accession>
<gene>
    <name evidence="4" type="ORF">C8Q69DRAFT_261591</name>
</gene>
<sequence>MDHLIHFDQNPRAAEKPSLHRTSNDAGFKIKHGDIYEQNPLASDSLTKLDNEYNELARTCQAFNKNLFPDDHSDLEQDAPTDEDVLRVIRQAEEVWASSTRGCHHLRWSTTLLGSCATALDAHSALLCAFPRGERYRSLLYRVLQSVIKASAKYHKVAEGLSQALVEINEAIFSARGAGLDASMRVLYPIATLYSQIFLFFGEFMYWYTKKAKCRLLKSHHQDFYSDLQYLVHVIRETCSSINLERIDTTYLTAAIGMKGGTNLSRATLYQMEEARLSQAGLRGTDRHVASQNTIIRQLLWEIQKDANERKRMADEKDMLLSQLVHLLEQKVHGLKRGKNDEVVTATALEDIGTETISLAFLIRSRLNPEAQVIPSIAASKTSKRKVSRVELELSSKDLQDFFDNDDQLLNLELPLEIYADPGVITTLREWTLSSPSQVLAIACPSVTSYPCPATILSGHYTWSARQAGLPVISHFCSPLSQSSDGSNTSGHGLVALVYSLIRQLIELAPPVLDCEISSDPSAERFRKLDGTLNTWDEAISVFDTLLNFVPPVLVCVIGSLHVLNDESTESCLQSLVRILVRRTNRPSPTSRNRATGTKPTILKVLFSTSGNPTVLSEIPPNQIIVTDSLRIGRAPEHPIFLESNTVRGNCPL</sequence>
<proteinExistence type="predicted"/>
<dbReference type="InterPro" id="IPR056125">
    <property type="entry name" value="DUF7708"/>
</dbReference>
<keyword evidence="2" id="KW-0812">Transmembrane</keyword>
<feature type="region of interest" description="Disordered" evidence="1">
    <location>
        <begin position="1"/>
        <end position="24"/>
    </location>
</feature>
<feature type="transmembrane region" description="Helical" evidence="2">
    <location>
        <begin position="186"/>
        <end position="208"/>
    </location>
</feature>
<protein>
    <recommendedName>
        <fullName evidence="3">DUF7708 domain-containing protein</fullName>
    </recommendedName>
</protein>
<feature type="domain" description="DUF7708" evidence="3">
    <location>
        <begin position="134"/>
        <end position="243"/>
    </location>
</feature>